<protein>
    <recommendedName>
        <fullName evidence="10">RRM domain-containing protein</fullName>
    </recommendedName>
</protein>
<dbReference type="eggNOG" id="KOG0504">
    <property type="taxonomic scope" value="Eukaryota"/>
</dbReference>
<dbReference type="Pfam" id="PF12872">
    <property type="entry name" value="OST-HTH"/>
    <property type="match status" value="1"/>
</dbReference>
<evidence type="ECO:0000256" key="2">
    <source>
        <dbReference type="ARBA" id="ARBA00023043"/>
    </source>
</evidence>
<dbReference type="Pfam" id="PF12796">
    <property type="entry name" value="Ank_2"/>
    <property type="match status" value="1"/>
</dbReference>
<dbReference type="PANTHER" id="PTHR24203">
    <property type="entry name" value="ANKYRIN REPEAT FAMILY PROTEIN"/>
    <property type="match status" value="1"/>
</dbReference>
<dbReference type="PROSITE" id="PS50297">
    <property type="entry name" value="ANK_REP_REGION"/>
    <property type="match status" value="1"/>
</dbReference>
<dbReference type="CDD" id="cd08824">
    <property type="entry name" value="LOTUS"/>
    <property type="match status" value="1"/>
</dbReference>
<evidence type="ECO:0000259" key="6">
    <source>
        <dbReference type="PROSITE" id="PS50102"/>
    </source>
</evidence>
<feature type="repeat" description="ANK" evidence="3">
    <location>
        <begin position="274"/>
        <end position="306"/>
    </location>
</feature>
<feature type="compositionally biased region" description="Basic and acidic residues" evidence="5">
    <location>
        <begin position="669"/>
        <end position="678"/>
    </location>
</feature>
<keyword evidence="4" id="KW-0694">RNA-binding</keyword>
<dbReference type="InterPro" id="IPR002110">
    <property type="entry name" value="Ankyrin_rpt"/>
</dbReference>
<feature type="region of interest" description="Disordered" evidence="5">
    <location>
        <begin position="371"/>
        <end position="401"/>
    </location>
</feature>
<dbReference type="Gene3D" id="1.25.40.20">
    <property type="entry name" value="Ankyrin repeat-containing domain"/>
    <property type="match status" value="1"/>
</dbReference>
<dbReference type="Proteomes" id="UP000026960">
    <property type="component" value="Chromosome 12"/>
</dbReference>
<dbReference type="eggNOG" id="KOG4205">
    <property type="taxonomic scope" value="Eukaryota"/>
</dbReference>
<feature type="region of interest" description="Disordered" evidence="5">
    <location>
        <begin position="1079"/>
        <end position="1108"/>
    </location>
</feature>
<evidence type="ECO:0000256" key="5">
    <source>
        <dbReference type="SAM" id="MobiDB-lite"/>
    </source>
</evidence>
<keyword evidence="9" id="KW-1185">Reference proteome</keyword>
<keyword evidence="1" id="KW-0677">Repeat</keyword>
<dbReference type="SUPFAM" id="SSF54928">
    <property type="entry name" value="RNA-binding domain, RBD"/>
    <property type="match status" value="1"/>
</dbReference>
<evidence type="ECO:0000256" key="3">
    <source>
        <dbReference type="PROSITE-ProRule" id="PRU00023"/>
    </source>
</evidence>
<organism evidence="8">
    <name type="scientific">Oryza barthii</name>
    <dbReference type="NCBI Taxonomy" id="65489"/>
    <lineage>
        <taxon>Eukaryota</taxon>
        <taxon>Viridiplantae</taxon>
        <taxon>Streptophyta</taxon>
        <taxon>Embryophyta</taxon>
        <taxon>Tracheophyta</taxon>
        <taxon>Spermatophyta</taxon>
        <taxon>Magnoliopsida</taxon>
        <taxon>Liliopsida</taxon>
        <taxon>Poales</taxon>
        <taxon>Poaceae</taxon>
        <taxon>BOP clade</taxon>
        <taxon>Oryzoideae</taxon>
        <taxon>Oryzeae</taxon>
        <taxon>Oryzinae</taxon>
        <taxon>Oryza</taxon>
    </lineage>
</organism>
<dbReference type="InterPro" id="IPR012677">
    <property type="entry name" value="Nucleotide-bd_a/b_plait_sf"/>
</dbReference>
<dbReference type="PROSITE" id="PS51644">
    <property type="entry name" value="HTH_OST"/>
    <property type="match status" value="1"/>
</dbReference>
<accession>A0A0D3HW76</accession>
<dbReference type="EnsemblPlants" id="OBART12G17300.1">
    <property type="protein sequence ID" value="OBART12G17300.1"/>
    <property type="gene ID" value="OBART12G17300"/>
</dbReference>
<dbReference type="PROSITE" id="PS50088">
    <property type="entry name" value="ANK_REPEAT"/>
    <property type="match status" value="1"/>
</dbReference>
<evidence type="ECO:0000313" key="9">
    <source>
        <dbReference type="Proteomes" id="UP000026960"/>
    </source>
</evidence>
<dbReference type="InterPro" id="IPR036770">
    <property type="entry name" value="Ankyrin_rpt-contain_sf"/>
</dbReference>
<dbReference type="SMART" id="SM00360">
    <property type="entry name" value="RRM"/>
    <property type="match status" value="1"/>
</dbReference>
<evidence type="ECO:0000313" key="8">
    <source>
        <dbReference type="EnsemblPlants" id="OBART12G17300.1"/>
    </source>
</evidence>
<name>A0A0D3HW76_9ORYZ</name>
<proteinExistence type="predicted"/>
<keyword evidence="2 3" id="KW-0040">ANK repeat</keyword>
<sequence>MAYVASVARGSDERGRKWCSVSGGFVDASEETTGSMDRAKAAAREDKAAAAGKETAVSRAVALDDTALLLAAVGSFRKEAMGQKTMEGRVTVLAMLLLVAEEKISAPVSVVIEGVRTKKSIYYSIVDEALSIGDAPARDSNERRKALLSEIQLLNQFGAALWRDRNIDKRSLPPLLKAAKVGDVNVTKMLLMGDVDVNEADPEGNTALHWCLSGSSSTQEPRIVWLLLKNGARVFQGNKLGLTPVHSAAAKGNYKALQSLLLHAQDCVDTPSKTKETPLFLAVKNGYLDCVKLLLRSGASTKVQNLRKQRPIDVATSQDLCFILTSANVAPWNRSSHPEKSVMSKEFLDDNFVDYDSNDLNESLTGLKTSASHRDFRSSNGSAQGGKSKSHCAPKQGSKFVPRPNHWLKHDYTRKIFVGGLPPSVGAEYLTEFFTAEFGPVEEAVVIGIRMGDRVQSRGFGFVKFKREEDVISAKETHHVYMLGKRVEVKDAVARGSLPAEIQKTSSFRHHNQEVPKVTHHLLGGELKEEHYIRKRRPLPEKCLPSWFFIFRKWLPGFLADATERLGDRYPLSSLKGDFRAICRMELDHSTLGYPKLSDFMRFLPGICRMCVVPVGSSPATHKVLLPPVSRPKYVPLLVPFSFDHDELPESVSDHQFPMSPLTTNITKDSPRNTDSQHGHTCSESNAESQQDSASTDNGSQLYTSIEPVSTRKLDVVEPLPARTPDRVEPQKIGSDPARKTISLESGLGVQIFIGNGSANLSLQVDVKKDVEYMLMLYQKRTGISSRNIYFVYRGKRLSRILGGADTSLEEYLHKHKNSLVKKTALYDGRFFPELTPRSSILLRTWVLCFTKAFKERHCWEPKCELSHFKVINGHVKVSTPAKGNLTTHFLQENLSFLAKTLKDFFRTIGTNLVSEYPPYFEYFMKFISKIDLPCVPHLQKVIIELNLCFMDSYMRGVLIVRLKQKFDSLPPKQRATLIDKINHITWDTSRMPNLSTIPVFDKIIKKAKDDGEPYFIENSVNFEFKAFNGFRLSRDAPIHAPQHRFDKTSVPWKENFPDNTIELMTPAYLDVGEYPTTQQTAVQDKQPTMEDVGSSSSMQQNVWKKSW</sequence>
<feature type="compositionally biased region" description="Polar residues" evidence="5">
    <location>
        <begin position="1094"/>
        <end position="1108"/>
    </location>
</feature>
<dbReference type="STRING" id="65489.A0A0D3HW76"/>
<dbReference type="PANTHER" id="PTHR24203:SF86">
    <property type="entry name" value="PROTEASOME 26S SUBUNIT, NON-ATPASE 10"/>
    <property type="match status" value="1"/>
</dbReference>
<feature type="region of interest" description="Disordered" evidence="5">
    <location>
        <begin position="652"/>
        <end position="701"/>
    </location>
</feature>
<dbReference type="GO" id="GO:0003723">
    <property type="term" value="F:RNA binding"/>
    <property type="evidence" value="ECO:0007669"/>
    <property type="project" value="UniProtKB-UniRule"/>
</dbReference>
<reference evidence="8" key="2">
    <citation type="submission" date="2015-03" db="UniProtKB">
        <authorList>
            <consortium name="EnsemblPlants"/>
        </authorList>
    </citation>
    <scope>IDENTIFICATION</scope>
</reference>
<dbReference type="HOGENOM" id="CLU_282197_0_0_1"/>
<dbReference type="InterPro" id="IPR035979">
    <property type="entry name" value="RBD_domain_sf"/>
</dbReference>
<dbReference type="PaxDb" id="65489-OBART12G17300.1"/>
<dbReference type="InterPro" id="IPR025605">
    <property type="entry name" value="OST-HTH/LOTUS_dom"/>
</dbReference>
<evidence type="ECO:0000256" key="1">
    <source>
        <dbReference type="ARBA" id="ARBA00022737"/>
    </source>
</evidence>
<dbReference type="SUPFAM" id="SSF48403">
    <property type="entry name" value="Ankyrin repeat"/>
    <property type="match status" value="1"/>
</dbReference>
<feature type="domain" description="RRM" evidence="6">
    <location>
        <begin position="414"/>
        <end position="494"/>
    </location>
</feature>
<evidence type="ECO:0000256" key="4">
    <source>
        <dbReference type="PROSITE-ProRule" id="PRU00176"/>
    </source>
</evidence>
<dbReference type="PROSITE" id="PS50102">
    <property type="entry name" value="RRM"/>
    <property type="match status" value="1"/>
</dbReference>
<feature type="compositionally biased region" description="Polar residues" evidence="5">
    <location>
        <begin position="679"/>
        <end position="701"/>
    </location>
</feature>
<dbReference type="InterPro" id="IPR000504">
    <property type="entry name" value="RRM_dom"/>
</dbReference>
<evidence type="ECO:0008006" key="10">
    <source>
        <dbReference type="Google" id="ProtNLM"/>
    </source>
</evidence>
<dbReference type="Pfam" id="PF00076">
    <property type="entry name" value="RRM_1"/>
    <property type="match status" value="1"/>
</dbReference>
<evidence type="ECO:0000259" key="7">
    <source>
        <dbReference type="PROSITE" id="PS51644"/>
    </source>
</evidence>
<reference evidence="8" key="1">
    <citation type="journal article" date="2009" name="Rice">
        <title>De Novo Next Generation Sequencing of Plant Genomes.</title>
        <authorList>
            <person name="Rounsley S."/>
            <person name="Marri P.R."/>
            <person name="Yu Y."/>
            <person name="He R."/>
            <person name="Sisneros N."/>
            <person name="Goicoechea J.L."/>
            <person name="Lee S.J."/>
            <person name="Angelova A."/>
            <person name="Kudrna D."/>
            <person name="Luo M."/>
            <person name="Affourtit J."/>
            <person name="Desany B."/>
            <person name="Knight J."/>
            <person name="Niazi F."/>
            <person name="Egholm M."/>
            <person name="Wing R.A."/>
        </authorList>
    </citation>
    <scope>NUCLEOTIDE SEQUENCE [LARGE SCALE GENOMIC DNA]</scope>
    <source>
        <strain evidence="8">cv. IRGC 105608</strain>
    </source>
</reference>
<dbReference type="Gramene" id="OBART12G17300.1">
    <property type="protein sequence ID" value="OBART12G17300.1"/>
    <property type="gene ID" value="OBART12G17300"/>
</dbReference>
<feature type="compositionally biased region" description="Polar residues" evidence="5">
    <location>
        <begin position="378"/>
        <end position="387"/>
    </location>
</feature>
<feature type="domain" description="HTH OST-type" evidence="7">
    <location>
        <begin position="551"/>
        <end position="628"/>
    </location>
</feature>
<dbReference type="SMART" id="SM00248">
    <property type="entry name" value="ANK"/>
    <property type="match status" value="4"/>
</dbReference>
<dbReference type="AlphaFoldDB" id="A0A0D3HW76"/>
<dbReference type="Gene3D" id="3.30.70.330">
    <property type="match status" value="1"/>
</dbReference>